<keyword evidence="2" id="KW-1185">Reference proteome</keyword>
<dbReference type="EMBL" id="CP059732">
    <property type="protein sequence ID" value="QMW00350.1"/>
    <property type="molecule type" value="Genomic_DNA"/>
</dbReference>
<protein>
    <submittedName>
        <fullName evidence="1">Uncharacterized protein</fullName>
    </submittedName>
</protein>
<accession>A0A7G5GNA8</accession>
<proteinExistence type="predicted"/>
<organism evidence="1 2">
    <name type="scientific">Spirosoma foliorum</name>
    <dbReference type="NCBI Taxonomy" id="2710596"/>
    <lineage>
        <taxon>Bacteria</taxon>
        <taxon>Pseudomonadati</taxon>
        <taxon>Bacteroidota</taxon>
        <taxon>Cytophagia</taxon>
        <taxon>Cytophagales</taxon>
        <taxon>Cytophagaceae</taxon>
        <taxon>Spirosoma</taxon>
    </lineage>
</organism>
<gene>
    <name evidence="1" type="ORF">H3H32_20270</name>
</gene>
<reference evidence="1 2" key="1">
    <citation type="submission" date="2020-07" db="EMBL/GenBank/DDBJ databases">
        <title>Spirosoma foliorum sp. nov., isolated from the leaves on the Nejang mountain Korea, Republic of.</title>
        <authorList>
            <person name="Ho H."/>
            <person name="Lee Y.-J."/>
            <person name="Nurcahyanto D.-A."/>
            <person name="Kim S.-G."/>
        </authorList>
    </citation>
    <scope>NUCLEOTIDE SEQUENCE [LARGE SCALE GENOMIC DNA]</scope>
    <source>
        <strain evidence="1 2">PL0136</strain>
    </source>
</reference>
<evidence type="ECO:0000313" key="1">
    <source>
        <dbReference type="EMBL" id="QMW00350.1"/>
    </source>
</evidence>
<sequence>MNQLPHVKNPANQFLFQYPAGGNTSTGWFDGFAKLQKLPNVGLLVLSGHQIAINQFSHNQ</sequence>
<dbReference type="KEGG" id="sfol:H3H32_20270"/>
<name>A0A7G5GNA8_9BACT</name>
<dbReference type="Proteomes" id="UP000515369">
    <property type="component" value="Chromosome"/>
</dbReference>
<dbReference type="AlphaFoldDB" id="A0A7G5GNA8"/>
<dbReference type="RefSeq" id="WP_182457467.1">
    <property type="nucleotide sequence ID" value="NZ_CP059732.1"/>
</dbReference>
<evidence type="ECO:0000313" key="2">
    <source>
        <dbReference type="Proteomes" id="UP000515369"/>
    </source>
</evidence>